<reference evidence="7" key="1">
    <citation type="submission" date="2014-02" db="EMBL/GenBank/DDBJ databases">
        <authorList>
            <person name="Genoscope - CEA"/>
        </authorList>
    </citation>
    <scope>NUCLEOTIDE SEQUENCE</scope>
    <source>
        <strain evidence="7">LS3</strain>
    </source>
</reference>
<feature type="compositionally biased region" description="Acidic residues" evidence="5">
    <location>
        <begin position="118"/>
        <end position="132"/>
    </location>
</feature>
<feature type="region of interest" description="Disordered" evidence="5">
    <location>
        <begin position="549"/>
        <end position="588"/>
    </location>
</feature>
<dbReference type="InterPro" id="IPR044285">
    <property type="entry name" value="PWP1"/>
</dbReference>
<dbReference type="GO" id="GO:0005634">
    <property type="term" value="C:nucleus"/>
    <property type="evidence" value="ECO:0007669"/>
    <property type="project" value="TreeGrafter"/>
</dbReference>
<keyword evidence="6" id="KW-0812">Transmembrane</keyword>
<dbReference type="InterPro" id="IPR020472">
    <property type="entry name" value="WD40_PAC1"/>
</dbReference>
<dbReference type="SUPFAM" id="SSF50978">
    <property type="entry name" value="WD40 repeat-like"/>
    <property type="match status" value="1"/>
</dbReference>
<dbReference type="PROSITE" id="PS50082">
    <property type="entry name" value="WD_REPEATS_2"/>
    <property type="match status" value="3"/>
</dbReference>
<evidence type="ECO:0000313" key="7">
    <source>
        <dbReference type="EMBL" id="CDP35533.1"/>
    </source>
</evidence>
<evidence type="ECO:0000256" key="3">
    <source>
        <dbReference type="ARBA" id="ARBA00022737"/>
    </source>
</evidence>
<dbReference type="SMART" id="SM00320">
    <property type="entry name" value="WD40"/>
    <property type="match status" value="5"/>
</dbReference>
<dbReference type="InterPro" id="IPR015943">
    <property type="entry name" value="WD40/YVTN_repeat-like_dom_sf"/>
</dbReference>
<accession>A0A060T3J3</accession>
<dbReference type="Gene3D" id="2.130.10.10">
    <property type="entry name" value="YVTN repeat-like/Quinoprotein amine dehydrogenase"/>
    <property type="match status" value="2"/>
</dbReference>
<dbReference type="InterPro" id="IPR001680">
    <property type="entry name" value="WD40_rpt"/>
</dbReference>
<feature type="region of interest" description="Disordered" evidence="5">
    <location>
        <begin position="109"/>
        <end position="132"/>
    </location>
</feature>
<dbReference type="EMBL" id="HG937693">
    <property type="protein sequence ID" value="CDP35533.1"/>
    <property type="molecule type" value="Genomic_DNA"/>
</dbReference>
<keyword evidence="2 4" id="KW-0853">WD repeat</keyword>
<feature type="repeat" description="WD" evidence="4">
    <location>
        <begin position="449"/>
        <end position="485"/>
    </location>
</feature>
<dbReference type="InterPro" id="IPR036322">
    <property type="entry name" value="WD40_repeat_dom_sf"/>
</dbReference>
<feature type="repeat" description="WD" evidence="4">
    <location>
        <begin position="364"/>
        <end position="406"/>
    </location>
</feature>
<dbReference type="Pfam" id="PF00400">
    <property type="entry name" value="WD40"/>
    <property type="match status" value="3"/>
</dbReference>
<organism evidence="7">
    <name type="scientific">Blastobotrys adeninivorans</name>
    <name type="common">Yeast</name>
    <name type="synonym">Arxula adeninivorans</name>
    <dbReference type="NCBI Taxonomy" id="409370"/>
    <lineage>
        <taxon>Eukaryota</taxon>
        <taxon>Fungi</taxon>
        <taxon>Dikarya</taxon>
        <taxon>Ascomycota</taxon>
        <taxon>Saccharomycotina</taxon>
        <taxon>Dipodascomycetes</taxon>
        <taxon>Dipodascales</taxon>
        <taxon>Trichomonascaceae</taxon>
        <taxon>Blastobotrys</taxon>
    </lineage>
</organism>
<proteinExistence type="predicted"/>
<sequence>MKRTMRRVMGRNKSNEMRALGSGSCRGRDRAAVQGCLKKIEKFNFFFFFFFKLLSYPVLTMITATTWIPRGFAAEYPEKYELDEEELNRISELAKLQLEDAQNDLADAKEEENKMENDNEGEGDEDDDDITKDEDLKEYDFEHYDDDEESEGEPFMFGGSKTVTFHQDGEKDPYITLPQAEDEEEDRQELQILPTDNLVLAARTEDDLSYLEVYVYDDTPDEDGTRNNLYVHHDFMLPSFPLCVEWMNYRVGRTRGDGSDNGNFVAVGTFEPEIEIWNLDVVDSVYPDLVLGQRPDDTTGPAVPKVSKKSKKKKKTISTNDQYHVDAVLSLSANHQHRNLLASGSADTTVKLWDLSSGACAKSYSFHSGKVSSVAWNPVEGSVLLSGGYDSQIIASDLRTEGSKRTWKVNGDVEGLKWDRNGHDFYVSTESGRIHKFDARQEGKSVWTLQAHDTEVTSFDISNNIGDFMVTGSTDKTVKLWNLNSASAGGGPSMILSRDLDIGKVFSVQFGPDEEVSGHIIASGATGGVKVWDTLTNRTVREVVNGRLSSRQQQKKLEERIVGVDEDDEEEEEDDGDEPVQEDQDSDE</sequence>
<evidence type="ECO:0000256" key="1">
    <source>
        <dbReference type="ARBA" id="ARBA00022553"/>
    </source>
</evidence>
<evidence type="ECO:0000256" key="6">
    <source>
        <dbReference type="SAM" id="Phobius"/>
    </source>
</evidence>
<protein>
    <submittedName>
        <fullName evidence="7">ARAD1C37752p</fullName>
    </submittedName>
</protein>
<dbReference type="PANTHER" id="PTHR14091">
    <property type="entry name" value="PERIODIC TRYPTOPHAN PROTEIN 1"/>
    <property type="match status" value="1"/>
</dbReference>
<dbReference type="PANTHER" id="PTHR14091:SF0">
    <property type="entry name" value="PERIODIC TRYPTOPHAN PROTEIN 1 HOMOLOG"/>
    <property type="match status" value="1"/>
</dbReference>
<feature type="region of interest" description="Disordered" evidence="5">
    <location>
        <begin position="293"/>
        <end position="318"/>
    </location>
</feature>
<keyword evidence="6" id="KW-1133">Transmembrane helix</keyword>
<evidence type="ECO:0000256" key="5">
    <source>
        <dbReference type="SAM" id="MobiDB-lite"/>
    </source>
</evidence>
<name>A0A060T3J3_BLAAD</name>
<dbReference type="PhylomeDB" id="A0A060T3J3"/>
<feature type="compositionally biased region" description="Acidic residues" evidence="5">
    <location>
        <begin position="564"/>
        <end position="588"/>
    </location>
</feature>
<dbReference type="PROSITE" id="PS50294">
    <property type="entry name" value="WD_REPEATS_REGION"/>
    <property type="match status" value="2"/>
</dbReference>
<feature type="repeat" description="WD" evidence="4">
    <location>
        <begin position="321"/>
        <end position="363"/>
    </location>
</feature>
<evidence type="ECO:0000256" key="2">
    <source>
        <dbReference type="ARBA" id="ARBA00022574"/>
    </source>
</evidence>
<feature type="transmembrane region" description="Helical" evidence="6">
    <location>
        <begin position="45"/>
        <end position="68"/>
    </location>
</feature>
<keyword evidence="3" id="KW-0677">Repeat</keyword>
<dbReference type="PROSITE" id="PS00678">
    <property type="entry name" value="WD_REPEATS_1"/>
    <property type="match status" value="2"/>
</dbReference>
<dbReference type="AlphaFoldDB" id="A0A060T3J3"/>
<reference evidence="7" key="2">
    <citation type="submission" date="2014-06" db="EMBL/GenBank/DDBJ databases">
        <title>The complete genome of Blastobotrys (Arxula) adeninivorans LS3 - a yeast of biotechnological interest.</title>
        <authorList>
            <person name="Kunze G."/>
            <person name="Gaillardin C."/>
            <person name="Czernicka M."/>
            <person name="Durrens P."/>
            <person name="Martin T."/>
            <person name="Boer E."/>
            <person name="Gabaldon T."/>
            <person name="Cruz J."/>
            <person name="Talla E."/>
            <person name="Marck C."/>
            <person name="Goffeau A."/>
            <person name="Barbe V."/>
            <person name="Baret P."/>
            <person name="Baronian K."/>
            <person name="Beier S."/>
            <person name="Bleykasten C."/>
            <person name="Bode R."/>
            <person name="Casaregola S."/>
            <person name="Despons L."/>
            <person name="Fairhead C."/>
            <person name="Giersberg M."/>
            <person name="Gierski P."/>
            <person name="Hahnel U."/>
            <person name="Hartmann A."/>
            <person name="Jankowska D."/>
            <person name="Jubin C."/>
            <person name="Jung P."/>
            <person name="Lafontaine I."/>
            <person name="Leh-Louis V."/>
            <person name="Lemaire M."/>
            <person name="Marcet-Houben M."/>
            <person name="Mascher M."/>
            <person name="Morel G."/>
            <person name="Richard G.-F."/>
            <person name="Riechen J."/>
            <person name="Sacerdot C."/>
            <person name="Sarkar A."/>
            <person name="Savel G."/>
            <person name="Schacherer J."/>
            <person name="Sherman D."/>
            <person name="Straub M.-L."/>
            <person name="Stein N."/>
            <person name="Thierry A."/>
            <person name="Trautwein-Schult A."/>
            <person name="Westhof E."/>
            <person name="Worch S."/>
            <person name="Dujon B."/>
            <person name="Souciet J.-L."/>
            <person name="Wincker P."/>
            <person name="Scholz U."/>
            <person name="Neuveglise N."/>
        </authorList>
    </citation>
    <scope>NUCLEOTIDE SEQUENCE</scope>
    <source>
        <strain evidence="7">LS3</strain>
    </source>
</reference>
<gene>
    <name evidence="7" type="ORF">GNLVRS02_ARAD1C37752g</name>
</gene>
<evidence type="ECO:0000256" key="4">
    <source>
        <dbReference type="PROSITE-ProRule" id="PRU00221"/>
    </source>
</evidence>
<feature type="compositionally biased region" description="Basic residues" evidence="5">
    <location>
        <begin position="306"/>
        <end position="316"/>
    </location>
</feature>
<keyword evidence="1" id="KW-0597">Phosphoprotein</keyword>
<keyword evidence="6" id="KW-0472">Membrane</keyword>
<dbReference type="GO" id="GO:0006364">
    <property type="term" value="P:rRNA processing"/>
    <property type="evidence" value="ECO:0007669"/>
    <property type="project" value="InterPro"/>
</dbReference>
<dbReference type="InterPro" id="IPR019775">
    <property type="entry name" value="WD40_repeat_CS"/>
</dbReference>
<dbReference type="PRINTS" id="PR00320">
    <property type="entry name" value="GPROTEINBRPT"/>
</dbReference>